<organism evidence="1 2">
    <name type="scientific">Candidatus Magnetoglobus multicellularis str. Araruama</name>
    <dbReference type="NCBI Taxonomy" id="890399"/>
    <lineage>
        <taxon>Bacteria</taxon>
        <taxon>Pseudomonadati</taxon>
        <taxon>Thermodesulfobacteriota</taxon>
        <taxon>Desulfobacteria</taxon>
        <taxon>Desulfobacterales</taxon>
        <taxon>Desulfobacteraceae</taxon>
        <taxon>Candidatus Magnetoglobus</taxon>
    </lineage>
</organism>
<evidence type="ECO:0000313" key="2">
    <source>
        <dbReference type="Proteomes" id="UP000189670"/>
    </source>
</evidence>
<protein>
    <recommendedName>
        <fullName evidence="3">ATPase</fullName>
    </recommendedName>
</protein>
<dbReference type="PANTHER" id="PTHR34704">
    <property type="entry name" value="ATPASE"/>
    <property type="match status" value="1"/>
</dbReference>
<gene>
    <name evidence="1" type="ORF">OMM_02107</name>
</gene>
<dbReference type="SUPFAM" id="SSF52540">
    <property type="entry name" value="P-loop containing nucleoside triphosphate hydrolases"/>
    <property type="match status" value="1"/>
</dbReference>
<proteinExistence type="predicted"/>
<dbReference type="AlphaFoldDB" id="A0A1V1PB68"/>
<name>A0A1V1PB68_9BACT</name>
<dbReference type="EMBL" id="ATBP01000205">
    <property type="protein sequence ID" value="ETR71935.1"/>
    <property type="molecule type" value="Genomic_DNA"/>
</dbReference>
<dbReference type="Proteomes" id="UP000189670">
    <property type="component" value="Unassembled WGS sequence"/>
</dbReference>
<evidence type="ECO:0008006" key="3">
    <source>
        <dbReference type="Google" id="ProtNLM"/>
    </source>
</evidence>
<evidence type="ECO:0000313" key="1">
    <source>
        <dbReference type="EMBL" id="ETR71935.1"/>
    </source>
</evidence>
<dbReference type="InterPro" id="IPR027417">
    <property type="entry name" value="P-loop_NTPase"/>
</dbReference>
<comment type="caution">
    <text evidence="1">The sequence shown here is derived from an EMBL/GenBank/DDBJ whole genome shotgun (WGS) entry which is preliminary data.</text>
</comment>
<sequence length="378" mass="44606">MFFDELPWIAKTSKTFYDGILFFRNNAVRDNKNVKIFVSGSATSWMLDNIVNAKGSAALRATEIIKLYPLSLFETSRYLFEKCNLSCSHEIVFEIYLCVGGIPYYLDYINPQKTWLENLHTLTSTETGLLNMNVEHDKIFSILFEKPQFHKKVVDYIATSRYGKTALEISQKIILQDKPNGKMSKTLRELVNCDILEKREQLFHKSKQAKYFIKDSFLNFYYKWLNGKKQINLSGFTDLIHSSAYRSWCGIMFELILYSHHRGVMRSLGYSQITYEHYLYHYESGNSRRQIDLIFVLPRLKTLIICEAKYRNNYELSKADIDSAYEKKQDIQAYMKRHKKSYDIKLCYITKTALNKNRAFQELLPLEMTFDQLFQSYD</sequence>
<reference evidence="2" key="1">
    <citation type="submission" date="2012-11" db="EMBL/GenBank/DDBJ databases">
        <authorList>
            <person name="Lucero-Rivera Y.E."/>
            <person name="Tovar-Ramirez D."/>
        </authorList>
    </citation>
    <scope>NUCLEOTIDE SEQUENCE [LARGE SCALE GENOMIC DNA]</scope>
    <source>
        <strain evidence="2">Araruama</strain>
    </source>
</reference>
<dbReference type="PANTHER" id="PTHR34704:SF1">
    <property type="entry name" value="ATPASE"/>
    <property type="match status" value="1"/>
</dbReference>
<accession>A0A1V1PB68</accession>